<dbReference type="PANTHER" id="PTHR43155">
    <property type="entry name" value="CYCLIC DI-GMP PHOSPHODIESTERASE PA4108-RELATED"/>
    <property type="match status" value="1"/>
</dbReference>
<feature type="region of interest" description="Disordered" evidence="1">
    <location>
        <begin position="139"/>
        <end position="160"/>
    </location>
</feature>
<dbReference type="GO" id="GO:0008081">
    <property type="term" value="F:phosphoric diester hydrolase activity"/>
    <property type="evidence" value="ECO:0007669"/>
    <property type="project" value="UniProtKB-ARBA"/>
</dbReference>
<reference evidence="3" key="1">
    <citation type="submission" date="2020-10" db="EMBL/GenBank/DDBJ databases">
        <title>Connecting structure to function with the recovery of over 1000 high-quality activated sludge metagenome-assembled genomes encoding full-length rRNA genes using long-read sequencing.</title>
        <authorList>
            <person name="Singleton C.M."/>
            <person name="Petriglieri F."/>
            <person name="Kristensen J.M."/>
            <person name="Kirkegaard R.H."/>
            <person name="Michaelsen T.Y."/>
            <person name="Andersen M.H."/>
            <person name="Karst S.M."/>
            <person name="Dueholm M.S."/>
            <person name="Nielsen P.H."/>
            <person name="Albertsen M."/>
        </authorList>
    </citation>
    <scope>NUCLEOTIDE SEQUENCE</scope>
    <source>
        <strain evidence="3">Bjer_18-Q3-R1-45_BAT3C.347</strain>
    </source>
</reference>
<dbReference type="Pfam" id="PF11871">
    <property type="entry name" value="DUF3391"/>
    <property type="match status" value="1"/>
</dbReference>
<proteinExistence type="predicted"/>
<sequence>MNEVVAIGDLRRGMFVAELDRPWLGTPFLLQGFLIEDDEQIVELGRICQFVYVDRTRSVGAHFAAKPVDKPDPAVKRAPVVRTVKLMRPGKEKLPDFFEVLRVIRAENEKRQVDRHALSRSPVAGIAMRETRLDGRPVMKDQASTEETASEIRNRMREDRERVDDSSGLFDYAASWMKPFTDWFRGGSPEVDLQVARRIAEREKAGQASDSGAIVIYEDQAELEEEVLRASPLYEEAQSTVDNLIHDLEEQRAPDLEKVRASVGGLVTSVVRNPDALIWLNRLKRTDQYSYDHALDVSVLLMVVGRHIGLPEMHLTMLGTAGLMQDLGKIGLPSDLLRKTGELTPMEFEQFKTHVARSLVILDSNSEVSLDLFDIVEKHHERVDGSGYPHGLSGGEIGLFAEMAGMADTYCAMTRDTSYRNAFTNQQALERINQLRDTKFSANVVDQFVQCIGLYPVGTLVELNTGEVAVVISQNRVRRMKPKVMVLLSEDKSPNRYPPTLDLLYDPSAPDGSTYHIRKALAPNAYGIDPSEFYLS</sequence>
<dbReference type="AlphaFoldDB" id="A0A9D7HL57"/>
<evidence type="ECO:0000313" key="3">
    <source>
        <dbReference type="EMBL" id="MBK6973777.1"/>
    </source>
</evidence>
<dbReference type="CDD" id="cd00077">
    <property type="entry name" value="HDc"/>
    <property type="match status" value="1"/>
</dbReference>
<evidence type="ECO:0000259" key="2">
    <source>
        <dbReference type="PROSITE" id="PS51832"/>
    </source>
</evidence>
<dbReference type="PROSITE" id="PS51832">
    <property type="entry name" value="HD_GYP"/>
    <property type="match status" value="1"/>
</dbReference>
<feature type="domain" description="HD-GYP" evidence="2">
    <location>
        <begin position="268"/>
        <end position="464"/>
    </location>
</feature>
<protein>
    <submittedName>
        <fullName evidence="3">HD-GYP domain-containing protein</fullName>
    </submittedName>
</protein>
<comment type="caution">
    <text evidence="3">The sequence shown here is derived from an EMBL/GenBank/DDBJ whole genome shotgun (WGS) entry which is preliminary data.</text>
</comment>
<name>A0A9D7HL57_9PROT</name>
<evidence type="ECO:0000313" key="4">
    <source>
        <dbReference type="Proteomes" id="UP000807785"/>
    </source>
</evidence>
<gene>
    <name evidence="3" type="ORF">IPH26_12810</name>
</gene>
<dbReference type="InterPro" id="IPR021812">
    <property type="entry name" value="DUF3391"/>
</dbReference>
<dbReference type="PANTHER" id="PTHR43155:SF2">
    <property type="entry name" value="CYCLIC DI-GMP PHOSPHODIESTERASE PA4108"/>
    <property type="match status" value="1"/>
</dbReference>
<dbReference type="EMBL" id="JADJEV010000003">
    <property type="protein sequence ID" value="MBK6973777.1"/>
    <property type="molecule type" value="Genomic_DNA"/>
</dbReference>
<organism evidence="3 4">
    <name type="scientific">Candidatus Methylophosphatis roskildensis</name>
    <dbReference type="NCBI Taxonomy" id="2899263"/>
    <lineage>
        <taxon>Bacteria</taxon>
        <taxon>Pseudomonadati</taxon>
        <taxon>Pseudomonadota</taxon>
        <taxon>Betaproteobacteria</taxon>
        <taxon>Nitrosomonadales</taxon>
        <taxon>Sterolibacteriaceae</taxon>
        <taxon>Candidatus Methylophosphatis</taxon>
    </lineage>
</organism>
<dbReference type="InterPro" id="IPR037522">
    <property type="entry name" value="HD_GYP_dom"/>
</dbReference>
<dbReference type="InterPro" id="IPR003607">
    <property type="entry name" value="HD/PDEase_dom"/>
</dbReference>
<feature type="compositionally biased region" description="Basic and acidic residues" evidence="1">
    <location>
        <begin position="150"/>
        <end position="160"/>
    </location>
</feature>
<accession>A0A9D7HL57</accession>
<dbReference type="Proteomes" id="UP000807785">
    <property type="component" value="Unassembled WGS sequence"/>
</dbReference>
<dbReference type="Gene3D" id="1.10.3210.10">
    <property type="entry name" value="Hypothetical protein af1432"/>
    <property type="match status" value="1"/>
</dbReference>
<evidence type="ECO:0000256" key="1">
    <source>
        <dbReference type="SAM" id="MobiDB-lite"/>
    </source>
</evidence>
<dbReference type="Pfam" id="PF13487">
    <property type="entry name" value="HD_5"/>
    <property type="match status" value="1"/>
</dbReference>
<dbReference type="SUPFAM" id="SSF109604">
    <property type="entry name" value="HD-domain/PDEase-like"/>
    <property type="match status" value="1"/>
</dbReference>